<dbReference type="GO" id="GO:0016614">
    <property type="term" value="F:oxidoreductase activity, acting on CH-OH group of donors"/>
    <property type="evidence" value="ECO:0007669"/>
    <property type="project" value="InterPro"/>
</dbReference>
<dbReference type="Pfam" id="PF00732">
    <property type="entry name" value="GMC_oxred_N"/>
    <property type="match status" value="1"/>
</dbReference>
<dbReference type="Pfam" id="PF05199">
    <property type="entry name" value="GMC_oxred_C"/>
    <property type="match status" value="1"/>
</dbReference>
<dbReference type="PIRSF" id="PIRSF000137">
    <property type="entry name" value="Alcohol_oxidase"/>
    <property type="match status" value="1"/>
</dbReference>
<feature type="domain" description="Glucose-methanol-choline oxidoreductase N-terminal" evidence="3">
    <location>
        <begin position="275"/>
        <end position="289"/>
    </location>
</feature>
<keyword evidence="5" id="KW-1185">Reference proteome</keyword>
<dbReference type="InterPro" id="IPR000172">
    <property type="entry name" value="GMC_OxRdtase_N"/>
</dbReference>
<evidence type="ECO:0000256" key="1">
    <source>
        <dbReference type="ARBA" id="ARBA00010790"/>
    </source>
</evidence>
<dbReference type="InterPro" id="IPR007867">
    <property type="entry name" value="GMC_OxRtase_C"/>
</dbReference>
<dbReference type="InterPro" id="IPR012132">
    <property type="entry name" value="GMC_OxRdtase"/>
</dbReference>
<dbReference type="OrthoDB" id="269227at2759"/>
<evidence type="ECO:0000313" key="4">
    <source>
        <dbReference type="EMBL" id="KAJ4246021.1"/>
    </source>
</evidence>
<evidence type="ECO:0000259" key="3">
    <source>
        <dbReference type="PROSITE" id="PS00624"/>
    </source>
</evidence>
<feature type="binding site" evidence="2">
    <location>
        <position position="235"/>
    </location>
    <ligand>
        <name>FAD</name>
        <dbReference type="ChEBI" id="CHEBI:57692"/>
    </ligand>
</feature>
<accession>A0A9W8RMT4</accession>
<gene>
    <name evidence="4" type="ORF">NW762_013765</name>
</gene>
<protein>
    <recommendedName>
        <fullName evidence="3">Glucose-methanol-choline oxidoreductase N-terminal domain-containing protein</fullName>
    </recommendedName>
</protein>
<dbReference type="Proteomes" id="UP001152049">
    <property type="component" value="Unassembled WGS sequence"/>
</dbReference>
<dbReference type="Gene3D" id="3.50.50.60">
    <property type="entry name" value="FAD/NAD(P)-binding domain"/>
    <property type="match status" value="1"/>
</dbReference>
<dbReference type="PANTHER" id="PTHR11552">
    <property type="entry name" value="GLUCOSE-METHANOL-CHOLINE GMC OXIDOREDUCTASE"/>
    <property type="match status" value="1"/>
</dbReference>
<dbReference type="EMBL" id="JAOQAZ010000044">
    <property type="protein sequence ID" value="KAJ4246021.1"/>
    <property type="molecule type" value="Genomic_DNA"/>
</dbReference>
<dbReference type="SUPFAM" id="SSF51905">
    <property type="entry name" value="FAD/NAD(P)-binding domain"/>
    <property type="match status" value="1"/>
</dbReference>
<keyword evidence="2" id="KW-0285">Flavoprotein</keyword>
<comment type="cofactor">
    <cofactor evidence="2">
        <name>FAD</name>
        <dbReference type="ChEBI" id="CHEBI:57692"/>
    </cofactor>
</comment>
<dbReference type="SUPFAM" id="SSF54373">
    <property type="entry name" value="FAD-linked reductases, C-terminal domain"/>
    <property type="match status" value="1"/>
</dbReference>
<keyword evidence="2" id="KW-0274">FAD</keyword>
<comment type="caution">
    <text evidence="4">The sequence shown here is derived from an EMBL/GenBank/DDBJ whole genome shotgun (WGS) entry which is preliminary data.</text>
</comment>
<comment type="similarity">
    <text evidence="1">Belongs to the GMC oxidoreductase family.</text>
</comment>
<evidence type="ECO:0000313" key="5">
    <source>
        <dbReference type="Proteomes" id="UP001152049"/>
    </source>
</evidence>
<dbReference type="GO" id="GO:0050660">
    <property type="term" value="F:flavin adenine dinucleotide binding"/>
    <property type="evidence" value="ECO:0007669"/>
    <property type="project" value="InterPro"/>
</dbReference>
<sequence>MDLYDYIIIGGGTAGLTVASRLSEDAAIRVLVVEAGCDHVDDPLVTTPGLVTALIGNGTYDWKFTSVPQVGLDNRCAEMARGKGLGGSSAINFMTTIFPTRASIDQWRDLGNEGWSYNDVAPYFRKFARRHEPTDKVKKVTRMSGLDTYLHGDGPIQMSYGEAVGPVNTAWADAHAALGIKPNGNDPWGGDAVGTFFSTSCVDPETKTRSYAATGYYGEQIRARSNLTVLCETLVTKIHLKPQDSEVVATGVQLKMVDGSMKNIRTNREMILAAGAIQSPQILEVSGIGSRELLERHNIPVIIDNPGVGENLQDHPQACMSYELRDNAPSIDAFRDSKLAAQAMEQYQATKGGPLASISHSVSYLPVLDSAGIMSLDERKALLHKCIGETQNVQQNSLKKMLSQPDEPAMSLMWFPCQTNIEDVAPNDFGNHFAPHKPENYGTLLHALGHPLSRGSCHTQSPSVEDVPVIDLGYFTHPLDVELTARSIMFGEKLLSTEPLASAAIKPNGARLPAEKADTLEEAIQAVRARSLSNMHPCGTCSMMPRAEGGVVNSRLLVYGTRNLRVVDASIFPLIPLGNIMPTVYAVAERAADFIKADA</sequence>
<dbReference type="Gene3D" id="3.30.560.10">
    <property type="entry name" value="Glucose Oxidase, domain 3"/>
    <property type="match status" value="1"/>
</dbReference>
<dbReference type="InterPro" id="IPR036188">
    <property type="entry name" value="FAD/NAD-bd_sf"/>
</dbReference>
<proteinExistence type="inferred from homology"/>
<dbReference type="PROSITE" id="PS00624">
    <property type="entry name" value="GMC_OXRED_2"/>
    <property type="match status" value="1"/>
</dbReference>
<organism evidence="4 5">
    <name type="scientific">Fusarium torreyae</name>
    <dbReference type="NCBI Taxonomy" id="1237075"/>
    <lineage>
        <taxon>Eukaryota</taxon>
        <taxon>Fungi</taxon>
        <taxon>Dikarya</taxon>
        <taxon>Ascomycota</taxon>
        <taxon>Pezizomycotina</taxon>
        <taxon>Sordariomycetes</taxon>
        <taxon>Hypocreomycetidae</taxon>
        <taxon>Hypocreales</taxon>
        <taxon>Nectriaceae</taxon>
        <taxon>Fusarium</taxon>
    </lineage>
</organism>
<name>A0A9W8RMT4_9HYPO</name>
<evidence type="ECO:0000256" key="2">
    <source>
        <dbReference type="PIRSR" id="PIRSR000137-2"/>
    </source>
</evidence>
<dbReference type="AlphaFoldDB" id="A0A9W8RMT4"/>
<reference evidence="4" key="1">
    <citation type="submission" date="2022-09" db="EMBL/GenBank/DDBJ databases">
        <title>Fusarium specimens isolated from Avocado Roots.</title>
        <authorList>
            <person name="Stajich J."/>
            <person name="Roper C."/>
            <person name="Heimlech-Rivalta G."/>
        </authorList>
    </citation>
    <scope>NUCLEOTIDE SEQUENCE</scope>
    <source>
        <strain evidence="4">CF00136</strain>
    </source>
</reference>
<dbReference type="PANTHER" id="PTHR11552:SF210">
    <property type="entry name" value="GLUCOSE-METHANOL-CHOLINE OXIDOREDUCTASE N-TERMINAL DOMAIN-CONTAINING PROTEIN-RELATED"/>
    <property type="match status" value="1"/>
</dbReference>